<accession>A0ABY5Z7M8</accession>
<feature type="region of interest" description="Disordered" evidence="1">
    <location>
        <begin position="109"/>
        <end position="181"/>
    </location>
</feature>
<feature type="compositionally biased region" description="Basic and acidic residues" evidence="1">
    <location>
        <begin position="114"/>
        <end position="133"/>
    </location>
</feature>
<keyword evidence="2" id="KW-0812">Transmembrane</keyword>
<evidence type="ECO:0000313" key="3">
    <source>
        <dbReference type="EMBL" id="UWZ37048.1"/>
    </source>
</evidence>
<dbReference type="EMBL" id="CP073721">
    <property type="protein sequence ID" value="UWZ37048.1"/>
    <property type="molecule type" value="Genomic_DNA"/>
</dbReference>
<evidence type="ECO:0000313" key="4">
    <source>
        <dbReference type="Proteomes" id="UP001058271"/>
    </source>
</evidence>
<feature type="compositionally biased region" description="Basic and acidic residues" evidence="1">
    <location>
        <begin position="152"/>
        <end position="181"/>
    </location>
</feature>
<proteinExistence type="predicted"/>
<dbReference type="InterPro" id="IPR021235">
    <property type="entry name" value="DUF2637"/>
</dbReference>
<dbReference type="Pfam" id="PF10935">
    <property type="entry name" value="DUF2637"/>
    <property type="match status" value="1"/>
</dbReference>
<feature type="transmembrane region" description="Helical" evidence="2">
    <location>
        <begin position="84"/>
        <end position="105"/>
    </location>
</feature>
<reference evidence="3" key="1">
    <citation type="submission" date="2021-04" db="EMBL/GenBank/DDBJ databases">
        <title>Biosynthetic gene clusters of Dactylosporangioum roseum.</title>
        <authorList>
            <person name="Hartkoorn R.C."/>
            <person name="Beaudoing E."/>
            <person name="Hot D."/>
            <person name="Moureu S."/>
        </authorList>
    </citation>
    <scope>NUCLEOTIDE SEQUENCE</scope>
    <source>
        <strain evidence="3">NRRL B-16295</strain>
    </source>
</reference>
<keyword evidence="2" id="KW-1133">Transmembrane helix</keyword>
<gene>
    <name evidence="3" type="ORF">Drose_01610</name>
</gene>
<sequence>MFVVAGAAGPASFTHVHNVASDHGQSGWLAWADAVVLELMSVASGLELRRRKRSGNATTFPAVVLGCAVALSLAAQVVQAEASLIGWVAAAIPALGFLVMVKIALGHTAAKPPTDPDRRQPVHESYERTDAIEGPRSPRASSQVDEPGPPVSRERAGPPVRRTDSQDRSAKRSHNGDHDAVRALLPAARSARDRLTANGDPLTRGALARQLRADGHRVSNNRASTLLKTLNAEESL</sequence>
<name>A0ABY5Z7M8_9ACTN</name>
<evidence type="ECO:0000256" key="2">
    <source>
        <dbReference type="SAM" id="Phobius"/>
    </source>
</evidence>
<keyword evidence="4" id="KW-1185">Reference proteome</keyword>
<evidence type="ECO:0000256" key="1">
    <source>
        <dbReference type="SAM" id="MobiDB-lite"/>
    </source>
</evidence>
<dbReference type="Proteomes" id="UP001058271">
    <property type="component" value="Chromosome"/>
</dbReference>
<protein>
    <submittedName>
        <fullName evidence="3">DUF2637 domain-containing protein</fullName>
    </submittedName>
</protein>
<feature type="transmembrane region" description="Helical" evidence="2">
    <location>
        <begin position="60"/>
        <end position="78"/>
    </location>
</feature>
<organism evidence="3 4">
    <name type="scientific">Dactylosporangium roseum</name>
    <dbReference type="NCBI Taxonomy" id="47989"/>
    <lineage>
        <taxon>Bacteria</taxon>
        <taxon>Bacillati</taxon>
        <taxon>Actinomycetota</taxon>
        <taxon>Actinomycetes</taxon>
        <taxon>Micromonosporales</taxon>
        <taxon>Micromonosporaceae</taxon>
        <taxon>Dactylosporangium</taxon>
    </lineage>
</organism>
<keyword evidence="2" id="KW-0472">Membrane</keyword>
<dbReference type="RefSeq" id="WP_260726396.1">
    <property type="nucleotide sequence ID" value="NZ_BAAABS010000013.1"/>
</dbReference>